<sequence length="242" mass="27805">MYYKPEIDASVERFKKLWARDAPDRILVKIDIQDPENPTVMKAMEKVPDKKAMVDEWEKGFELNMGIADDNLPVVYGEFGGYIIGGFLGADVSWGAGGAYPDKLIPDMKDFSKYLHFDGNNEYYRMQMGFTKYLAERSKGRFGFTEMITIDGLNFLDCVRHGDAYTDVCDYPGEILRIMDYASDLNIKLVKEQRRYIDTYRGGRFNFYHMWTPGETIFVSVDAYGQCGPVVFESSVEFMSRG</sequence>
<dbReference type="EMBL" id="LAZR01032965">
    <property type="protein sequence ID" value="KKL49416.1"/>
    <property type="molecule type" value="Genomic_DNA"/>
</dbReference>
<accession>A0A0F9D6X2</accession>
<dbReference type="AlphaFoldDB" id="A0A0F9D6X2"/>
<comment type="caution">
    <text evidence="1">The sequence shown here is derived from an EMBL/GenBank/DDBJ whole genome shotgun (WGS) entry which is preliminary data.</text>
</comment>
<evidence type="ECO:0000313" key="1">
    <source>
        <dbReference type="EMBL" id="KKL49416.1"/>
    </source>
</evidence>
<proteinExistence type="predicted"/>
<reference evidence="1" key="1">
    <citation type="journal article" date="2015" name="Nature">
        <title>Complex archaea that bridge the gap between prokaryotes and eukaryotes.</title>
        <authorList>
            <person name="Spang A."/>
            <person name="Saw J.H."/>
            <person name="Jorgensen S.L."/>
            <person name="Zaremba-Niedzwiedzka K."/>
            <person name="Martijn J."/>
            <person name="Lind A.E."/>
            <person name="van Eijk R."/>
            <person name="Schleper C."/>
            <person name="Guy L."/>
            <person name="Ettema T.J."/>
        </authorList>
    </citation>
    <scope>NUCLEOTIDE SEQUENCE</scope>
</reference>
<name>A0A0F9D6X2_9ZZZZ</name>
<gene>
    <name evidence="1" type="ORF">LCGC14_2315740</name>
</gene>
<organism evidence="1">
    <name type="scientific">marine sediment metagenome</name>
    <dbReference type="NCBI Taxonomy" id="412755"/>
    <lineage>
        <taxon>unclassified sequences</taxon>
        <taxon>metagenomes</taxon>
        <taxon>ecological metagenomes</taxon>
    </lineage>
</organism>
<protein>
    <submittedName>
        <fullName evidence="1">Uncharacterized protein</fullName>
    </submittedName>
</protein>